<accession>A0ABY4B8A9</accession>
<evidence type="ECO:0000313" key="1">
    <source>
        <dbReference type="EMBL" id="UOE35109.1"/>
    </source>
</evidence>
<dbReference type="Proteomes" id="UP000831390">
    <property type="component" value="Chromosome"/>
</dbReference>
<organism evidence="1 2">
    <name type="scientific">Hymenobacter monticola</name>
    <dbReference type="NCBI Taxonomy" id="1705399"/>
    <lineage>
        <taxon>Bacteria</taxon>
        <taxon>Pseudomonadati</taxon>
        <taxon>Bacteroidota</taxon>
        <taxon>Cytophagia</taxon>
        <taxon>Cytophagales</taxon>
        <taxon>Hymenobacteraceae</taxon>
        <taxon>Hymenobacter</taxon>
    </lineage>
</organism>
<reference evidence="1 2" key="1">
    <citation type="submission" date="2022-03" db="EMBL/GenBank/DDBJ databases">
        <title>Hymenobactersp. isolated from the air.</title>
        <authorList>
            <person name="Won M."/>
            <person name="Kwon S.-W."/>
        </authorList>
    </citation>
    <scope>NUCLEOTIDE SEQUENCE [LARGE SCALE GENOMIC DNA]</scope>
    <source>
        <strain evidence="1 2">KACC 22596</strain>
    </source>
</reference>
<dbReference type="EMBL" id="CP094534">
    <property type="protein sequence ID" value="UOE35109.1"/>
    <property type="molecule type" value="Genomic_DNA"/>
</dbReference>
<proteinExistence type="predicted"/>
<protein>
    <submittedName>
        <fullName evidence="1">Uncharacterized protein</fullName>
    </submittedName>
</protein>
<gene>
    <name evidence="1" type="ORF">MTP16_05535</name>
</gene>
<evidence type="ECO:0000313" key="2">
    <source>
        <dbReference type="Proteomes" id="UP000831390"/>
    </source>
</evidence>
<keyword evidence="2" id="KW-1185">Reference proteome</keyword>
<sequence>MKDYQSDKYENFFLHLRASREGLVRFADFTATAVAAPGVDATVAGHGVALATATAALRAELVTRKGQGGGSQTSTDAEGTAFEAFKTFVQATDKKVLTGYLYDHAAERATYYPDGLTGLTRAPVKERLTRFTAYTEALEASPDAAVKAQGAAARALLKKYEKASTTKTQARTELQDTINDLGPAAAAVAETLWDVHTAACYAHRRAPLQARKYFDYAGLPSRAGSKKAAKPTP</sequence>
<name>A0ABY4B8A9_9BACT</name>
<dbReference type="RefSeq" id="WP_243516611.1">
    <property type="nucleotide sequence ID" value="NZ_CP094534.1"/>
</dbReference>